<gene>
    <name evidence="1" type="ORF">XA3_08130</name>
</gene>
<keyword evidence="1" id="KW-0808">Transferase</keyword>
<protein>
    <submittedName>
        <fullName evidence="1">SAM-dependent methyltransferase</fullName>
    </submittedName>
</protein>
<proteinExistence type="predicted"/>
<dbReference type="GO" id="GO:0008168">
    <property type="term" value="F:methyltransferase activity"/>
    <property type="evidence" value="ECO:0007669"/>
    <property type="project" value="UniProtKB-KW"/>
</dbReference>
<dbReference type="Gene3D" id="3.40.50.150">
    <property type="entry name" value="Vaccinia Virus protein VP39"/>
    <property type="match status" value="1"/>
</dbReference>
<keyword evidence="2" id="KW-1185">Reference proteome</keyword>
<dbReference type="CDD" id="cd02440">
    <property type="entry name" value="AdoMet_MTases"/>
    <property type="match status" value="1"/>
</dbReference>
<organism evidence="1 2">
    <name type="scientific">Xylocopilactobacillus apicola</name>
    <dbReference type="NCBI Taxonomy" id="2932184"/>
    <lineage>
        <taxon>Bacteria</taxon>
        <taxon>Bacillati</taxon>
        <taxon>Bacillota</taxon>
        <taxon>Bacilli</taxon>
        <taxon>Lactobacillales</taxon>
        <taxon>Lactobacillaceae</taxon>
        <taxon>Xylocopilactobacillus</taxon>
    </lineage>
</organism>
<dbReference type="KEGG" id="xap:XA3_08130"/>
<sequence length="249" mass="28445">MNFTQYFESFDRLGLILPEEIQGKIKTLKMAVADLNQGMYPKNPLPYLPLVESEISELIFGNLTVNDLTAKISELDHLLIDFRTVVRENLGLYCILNEVLLNDLVNFVNGPVLELAAGNGFLAARLASHGLQVTAVDNLSYASETENLNEYLPVVNADAKSYLARHLNDFASIILAWSPDQDNFDLEILRLIRTSKPQVNFFVIGEHNGKTNSDEFWSEVHFINLKKMIRLNKRFSDFDLYHDRIYMVE</sequence>
<keyword evidence="1" id="KW-0489">Methyltransferase</keyword>
<name>A0AAU9CWL2_9LACO</name>
<reference evidence="1 2" key="1">
    <citation type="journal article" date="2023" name="Microbiol. Spectr.">
        <title>Symbiosis of Carpenter Bees with Uncharacterized Lactic Acid Bacteria Showing NAD Auxotrophy.</title>
        <authorList>
            <person name="Kawasaki S."/>
            <person name="Ozawa K."/>
            <person name="Mori T."/>
            <person name="Yamamoto A."/>
            <person name="Ito M."/>
            <person name="Ohkuma M."/>
            <person name="Sakamoto M."/>
            <person name="Matsutani M."/>
        </authorList>
    </citation>
    <scope>NUCLEOTIDE SEQUENCE [LARGE SCALE GENOMIC DNA]</scope>
    <source>
        <strain evidence="1 2">XA3</strain>
    </source>
</reference>
<evidence type="ECO:0000313" key="2">
    <source>
        <dbReference type="Proteomes" id="UP001321861"/>
    </source>
</evidence>
<accession>A0AAU9CWL2</accession>
<dbReference type="RefSeq" id="WP_317636278.1">
    <property type="nucleotide sequence ID" value="NZ_AP026802.1"/>
</dbReference>
<evidence type="ECO:0000313" key="1">
    <source>
        <dbReference type="EMBL" id="BDR58372.1"/>
    </source>
</evidence>
<dbReference type="Proteomes" id="UP001321861">
    <property type="component" value="Chromosome"/>
</dbReference>
<dbReference type="InterPro" id="IPR029063">
    <property type="entry name" value="SAM-dependent_MTases_sf"/>
</dbReference>
<dbReference type="SUPFAM" id="SSF53335">
    <property type="entry name" value="S-adenosyl-L-methionine-dependent methyltransferases"/>
    <property type="match status" value="1"/>
</dbReference>
<dbReference type="AlphaFoldDB" id="A0AAU9CWL2"/>
<dbReference type="EMBL" id="AP026802">
    <property type="protein sequence ID" value="BDR58372.1"/>
    <property type="molecule type" value="Genomic_DNA"/>
</dbReference>
<dbReference type="GO" id="GO:0032259">
    <property type="term" value="P:methylation"/>
    <property type="evidence" value="ECO:0007669"/>
    <property type="project" value="UniProtKB-KW"/>
</dbReference>